<feature type="transmembrane region" description="Helical" evidence="9">
    <location>
        <begin position="57"/>
        <end position="79"/>
    </location>
</feature>
<dbReference type="Pfam" id="PF02653">
    <property type="entry name" value="BPD_transp_2"/>
    <property type="match status" value="1"/>
</dbReference>
<feature type="transmembrane region" description="Helical" evidence="9">
    <location>
        <begin position="188"/>
        <end position="208"/>
    </location>
</feature>
<reference evidence="10 11" key="1">
    <citation type="submission" date="2023-05" db="EMBL/GenBank/DDBJ databases">
        <title>Draft genome sequence of Streptomyces sp. B-S-A12 isolated from a cave soil in Thailand.</title>
        <authorList>
            <person name="Chamroensaksri N."/>
            <person name="Muangham S."/>
        </authorList>
    </citation>
    <scope>NUCLEOTIDE SEQUENCE [LARGE SCALE GENOMIC DNA]</scope>
    <source>
        <strain evidence="10 11">B-S-A12</strain>
    </source>
</reference>
<keyword evidence="3" id="KW-1003">Cell membrane</keyword>
<comment type="caution">
    <text evidence="10">The sequence shown here is derived from an EMBL/GenBank/DDBJ whole genome shotgun (WGS) entry which is preliminary data.</text>
</comment>
<organism evidence="10 11">
    <name type="scientific">Streptomyces luteolus</name>
    <dbReference type="NCBI Taxonomy" id="3043615"/>
    <lineage>
        <taxon>Bacteria</taxon>
        <taxon>Bacillati</taxon>
        <taxon>Actinomycetota</taxon>
        <taxon>Actinomycetes</taxon>
        <taxon>Kitasatosporales</taxon>
        <taxon>Streptomycetaceae</taxon>
        <taxon>Streptomyces</taxon>
    </lineage>
</organism>
<dbReference type="CDD" id="cd06582">
    <property type="entry name" value="TM_PBP1_LivH_like"/>
    <property type="match status" value="1"/>
</dbReference>
<evidence type="ECO:0000313" key="11">
    <source>
        <dbReference type="Proteomes" id="UP001237105"/>
    </source>
</evidence>
<feature type="transmembrane region" description="Helical" evidence="9">
    <location>
        <begin position="6"/>
        <end position="27"/>
    </location>
</feature>
<protein>
    <submittedName>
        <fullName evidence="10">Branched-chain amino acid ABC transporter permease</fullName>
    </submittedName>
</protein>
<comment type="similarity">
    <text evidence="8">Belongs to the binding-protein-dependent transport system permease family. LivHM subfamily.</text>
</comment>
<keyword evidence="5" id="KW-0029">Amino-acid transport</keyword>
<feature type="transmembrane region" description="Helical" evidence="9">
    <location>
        <begin position="91"/>
        <end position="110"/>
    </location>
</feature>
<evidence type="ECO:0000256" key="3">
    <source>
        <dbReference type="ARBA" id="ARBA00022475"/>
    </source>
</evidence>
<evidence type="ECO:0000256" key="6">
    <source>
        <dbReference type="ARBA" id="ARBA00022989"/>
    </source>
</evidence>
<evidence type="ECO:0000256" key="4">
    <source>
        <dbReference type="ARBA" id="ARBA00022692"/>
    </source>
</evidence>
<dbReference type="PANTHER" id="PTHR11795">
    <property type="entry name" value="BRANCHED-CHAIN AMINO ACID TRANSPORT SYSTEM PERMEASE PROTEIN LIVH"/>
    <property type="match status" value="1"/>
</dbReference>
<keyword evidence="2" id="KW-0813">Transport</keyword>
<dbReference type="PANTHER" id="PTHR11795:SF451">
    <property type="entry name" value="ABC TRANSPORTER PERMEASE PROTEIN"/>
    <property type="match status" value="1"/>
</dbReference>
<dbReference type="InterPro" id="IPR001851">
    <property type="entry name" value="ABC_transp_permease"/>
</dbReference>
<dbReference type="RefSeq" id="WP_282533531.1">
    <property type="nucleotide sequence ID" value="NZ_JASCIS010000003.1"/>
</dbReference>
<evidence type="ECO:0000256" key="1">
    <source>
        <dbReference type="ARBA" id="ARBA00004651"/>
    </source>
</evidence>
<keyword evidence="6 9" id="KW-1133">Transmembrane helix</keyword>
<sequence length="298" mass="31245">MEQLLQLLVAGLALGARYALVTLGFVVIFRATGVINFAQGSLVLLGAYLTYQFAGPWQWPFLLAAITSVIACGACGPVIERLLLRRMVGRPAFAVIMVTLGLLIVIEQAVPTMWGQDPKNMGDPWGIDTVQAGAVTVAVRDLWTLGLTALAIAGVFGFFRYSRYGLAMRATALDQEAAQAQGISVRRVVALSWTIAGAAAALAGITVASGEAGVSPSISQIALAAFPAAILGGLDSPYGAIAGGLVIGVSQTLTAGYQPDHAAWLGDNFHVIMPYVVMIAILLVRPYGLFGTREVERA</sequence>
<dbReference type="Proteomes" id="UP001237105">
    <property type="component" value="Unassembled WGS sequence"/>
</dbReference>
<evidence type="ECO:0000256" key="2">
    <source>
        <dbReference type="ARBA" id="ARBA00022448"/>
    </source>
</evidence>
<dbReference type="EMBL" id="JASCIS010000003">
    <property type="protein sequence ID" value="MDI3417603.1"/>
    <property type="molecule type" value="Genomic_DNA"/>
</dbReference>
<gene>
    <name evidence="10" type="ORF">QIT00_03330</name>
</gene>
<evidence type="ECO:0000313" key="10">
    <source>
        <dbReference type="EMBL" id="MDI3417603.1"/>
    </source>
</evidence>
<name>A0ABT6SPR7_9ACTN</name>
<evidence type="ECO:0000256" key="7">
    <source>
        <dbReference type="ARBA" id="ARBA00023136"/>
    </source>
</evidence>
<keyword evidence="4 9" id="KW-0812">Transmembrane</keyword>
<feature type="transmembrane region" description="Helical" evidence="9">
    <location>
        <begin position="142"/>
        <end position="159"/>
    </location>
</feature>
<evidence type="ECO:0000256" key="5">
    <source>
        <dbReference type="ARBA" id="ARBA00022970"/>
    </source>
</evidence>
<keyword evidence="7 9" id="KW-0472">Membrane</keyword>
<proteinExistence type="inferred from homology"/>
<feature type="transmembrane region" description="Helical" evidence="9">
    <location>
        <begin position="269"/>
        <end position="290"/>
    </location>
</feature>
<keyword evidence="11" id="KW-1185">Reference proteome</keyword>
<evidence type="ECO:0000256" key="8">
    <source>
        <dbReference type="ARBA" id="ARBA00037998"/>
    </source>
</evidence>
<comment type="subcellular location">
    <subcellularLocation>
        <location evidence="1">Cell membrane</location>
        <topology evidence="1">Multi-pass membrane protein</topology>
    </subcellularLocation>
</comment>
<accession>A0ABT6SPR7</accession>
<dbReference type="InterPro" id="IPR052157">
    <property type="entry name" value="BCAA_transport_permease"/>
</dbReference>
<evidence type="ECO:0000256" key="9">
    <source>
        <dbReference type="SAM" id="Phobius"/>
    </source>
</evidence>